<keyword evidence="1" id="KW-0472">Membrane</keyword>
<feature type="chain" id="PRO_5017927078" evidence="2">
    <location>
        <begin position="23"/>
        <end position="292"/>
    </location>
</feature>
<reference evidence="5" key="1">
    <citation type="submission" date="2018-11" db="EMBL/GenBank/DDBJ databases">
        <title>Chitinophaga lutea sp.nov., isolate from arsenic contaminated soil.</title>
        <authorList>
            <person name="Zong Y."/>
        </authorList>
    </citation>
    <scope>NUCLEOTIDE SEQUENCE [LARGE SCALE GENOMIC DNA]</scope>
    <source>
        <strain evidence="5">YLT18</strain>
    </source>
</reference>
<evidence type="ECO:0000256" key="2">
    <source>
        <dbReference type="SAM" id="SignalP"/>
    </source>
</evidence>
<dbReference type="InterPro" id="IPR025645">
    <property type="entry name" value="DUF4349"/>
</dbReference>
<keyword evidence="5" id="KW-1185">Reference proteome</keyword>
<dbReference type="Proteomes" id="UP000279089">
    <property type="component" value="Unassembled WGS sequence"/>
</dbReference>
<dbReference type="PROSITE" id="PS51257">
    <property type="entry name" value="PROKAR_LIPOPROTEIN"/>
    <property type="match status" value="1"/>
</dbReference>
<gene>
    <name evidence="4" type="ORF">EG028_06610</name>
</gene>
<keyword evidence="1" id="KW-1133">Transmembrane helix</keyword>
<protein>
    <submittedName>
        <fullName evidence="4">DUF4349 domain-containing protein</fullName>
    </submittedName>
</protein>
<comment type="caution">
    <text evidence="4">The sequence shown here is derived from an EMBL/GenBank/DDBJ whole genome shotgun (WGS) entry which is preliminary data.</text>
</comment>
<evidence type="ECO:0000313" key="5">
    <source>
        <dbReference type="Proteomes" id="UP000279089"/>
    </source>
</evidence>
<dbReference type="RefSeq" id="WP_120514769.1">
    <property type="nucleotide sequence ID" value="NZ_QXZY01000002.1"/>
</dbReference>
<dbReference type="Pfam" id="PF14257">
    <property type="entry name" value="DUF4349"/>
    <property type="match status" value="1"/>
</dbReference>
<accession>A0A3N4MDL6</accession>
<dbReference type="OrthoDB" id="658163at2"/>
<keyword evidence="2" id="KW-0732">Signal</keyword>
<feature type="domain" description="DUF4349" evidence="3">
    <location>
        <begin position="53"/>
        <end position="281"/>
    </location>
</feature>
<proteinExistence type="predicted"/>
<evidence type="ECO:0000259" key="3">
    <source>
        <dbReference type="Pfam" id="PF14257"/>
    </source>
</evidence>
<keyword evidence="1" id="KW-0812">Transmembrane</keyword>
<dbReference type="EMBL" id="RMBX01000003">
    <property type="protein sequence ID" value="RPD41831.1"/>
    <property type="molecule type" value="Genomic_DNA"/>
</dbReference>
<evidence type="ECO:0000256" key="1">
    <source>
        <dbReference type="SAM" id="Phobius"/>
    </source>
</evidence>
<name>A0A3N4MDL6_9BACT</name>
<feature type="transmembrane region" description="Helical" evidence="1">
    <location>
        <begin position="255"/>
        <end position="280"/>
    </location>
</feature>
<feature type="signal peptide" evidence="2">
    <location>
        <begin position="1"/>
        <end position="22"/>
    </location>
</feature>
<organism evidence="4 5">
    <name type="scientific">Chitinophaga barathri</name>
    <dbReference type="NCBI Taxonomy" id="1647451"/>
    <lineage>
        <taxon>Bacteria</taxon>
        <taxon>Pseudomonadati</taxon>
        <taxon>Bacteroidota</taxon>
        <taxon>Chitinophagia</taxon>
        <taxon>Chitinophagales</taxon>
        <taxon>Chitinophagaceae</taxon>
        <taxon>Chitinophaga</taxon>
    </lineage>
</organism>
<dbReference type="AlphaFoldDB" id="A0A3N4MDL6"/>
<sequence length="292" mass="32961">MRSSSMLWVIIPILTLYACSNAGKYSNETSTVNKEETTTDSTGSALPELPGARKRIKTADIRCRVNDVVSATSDLERLVTSVHGIVVESNFRSEQNASHEFSYSIDSLKRVTRYTPVASLTLKVPAPYLDTVVRTLTGMSGFISHRVLKDTDVTLDYLRNQLHNKANETNERNLAHTKKEKELDITRYEDARQTQVIDRMINNLSIDEQVVYSTIAVELFQPEVADIQVVLNPERLERAPLSTAAVSALHGGAEFFRALFLFLLMVWPAFVIGALAWFLYRRLNLKKLHTKQ</sequence>
<evidence type="ECO:0000313" key="4">
    <source>
        <dbReference type="EMBL" id="RPD41831.1"/>
    </source>
</evidence>